<evidence type="ECO:0000313" key="1">
    <source>
        <dbReference type="EMBL" id="GBM33432.1"/>
    </source>
</evidence>
<reference evidence="1 4" key="1">
    <citation type="journal article" date="2019" name="Sci. Rep.">
        <title>Orb-weaving spider Araneus ventricosus genome elucidates the spidroin gene catalogue.</title>
        <authorList>
            <person name="Kono N."/>
            <person name="Nakamura H."/>
            <person name="Ohtoshi R."/>
            <person name="Moran D.A.P."/>
            <person name="Shinohara A."/>
            <person name="Yoshida Y."/>
            <person name="Fujiwara M."/>
            <person name="Mori M."/>
            <person name="Tomita M."/>
            <person name="Arakawa K."/>
        </authorList>
    </citation>
    <scope>NUCLEOTIDE SEQUENCE [LARGE SCALE GENOMIC DNA]</scope>
</reference>
<evidence type="ECO:0000313" key="2">
    <source>
        <dbReference type="EMBL" id="GBM33498.1"/>
    </source>
</evidence>
<accession>A0A4Y2EVZ5</accession>
<keyword evidence="4" id="KW-1185">Reference proteome</keyword>
<proteinExistence type="predicted"/>
<organism evidence="1 4">
    <name type="scientific">Araneus ventricosus</name>
    <name type="common">Orbweaver spider</name>
    <name type="synonym">Epeira ventricosa</name>
    <dbReference type="NCBI Taxonomy" id="182803"/>
    <lineage>
        <taxon>Eukaryota</taxon>
        <taxon>Metazoa</taxon>
        <taxon>Ecdysozoa</taxon>
        <taxon>Arthropoda</taxon>
        <taxon>Chelicerata</taxon>
        <taxon>Arachnida</taxon>
        <taxon>Araneae</taxon>
        <taxon>Araneomorphae</taxon>
        <taxon>Entelegynae</taxon>
        <taxon>Araneoidea</taxon>
        <taxon>Araneidae</taxon>
        <taxon>Araneus</taxon>
    </lineage>
</organism>
<dbReference type="EMBL" id="BGPR01248264">
    <property type="protein sequence ID" value="GBM33518.1"/>
    <property type="molecule type" value="Genomic_DNA"/>
</dbReference>
<sequence>NNSKVLEEFRGGLVVRSRIRDQKVPGFKPDSTEDLLCLWVCCTLNLLLRVKRPLAVVVQKFGQGVLFLVIRPRGLTLIQNYQVCPQTGHVLLQNGA</sequence>
<comment type="caution">
    <text evidence="1">The sequence shown here is derived from an EMBL/GenBank/DDBJ whole genome shotgun (WGS) entry which is preliminary data.</text>
</comment>
<dbReference type="EMBL" id="BGPR01248243">
    <property type="protein sequence ID" value="GBM33432.1"/>
    <property type="molecule type" value="Genomic_DNA"/>
</dbReference>
<evidence type="ECO:0000313" key="4">
    <source>
        <dbReference type="Proteomes" id="UP000499080"/>
    </source>
</evidence>
<dbReference type="AlphaFoldDB" id="A0A4Y2EVZ5"/>
<dbReference type="Proteomes" id="UP000499080">
    <property type="component" value="Unassembled WGS sequence"/>
</dbReference>
<gene>
    <name evidence="1" type="ORF">AVEN_160518_1</name>
    <name evidence="2" type="ORF">AVEN_200950_1</name>
    <name evidence="3" type="ORF">AVEN_207532_1</name>
</gene>
<evidence type="ECO:0000313" key="3">
    <source>
        <dbReference type="EMBL" id="GBM33518.1"/>
    </source>
</evidence>
<name>A0A4Y2EVZ5_ARAVE</name>
<dbReference type="EMBL" id="BGPR01248260">
    <property type="protein sequence ID" value="GBM33498.1"/>
    <property type="molecule type" value="Genomic_DNA"/>
</dbReference>
<feature type="non-terminal residue" evidence="1">
    <location>
        <position position="1"/>
    </location>
</feature>
<protein>
    <submittedName>
        <fullName evidence="1">Uncharacterized protein</fullName>
    </submittedName>
</protein>